<dbReference type="EMBL" id="VCIW01000008">
    <property type="protein sequence ID" value="TLS51644.1"/>
    <property type="molecule type" value="Genomic_DNA"/>
</dbReference>
<evidence type="ECO:0000313" key="1">
    <source>
        <dbReference type="EMBL" id="TLS51644.1"/>
    </source>
</evidence>
<dbReference type="RefSeq" id="WP_138194870.1">
    <property type="nucleotide sequence ID" value="NZ_VCIW01000008.1"/>
</dbReference>
<evidence type="ECO:0000313" key="2">
    <source>
        <dbReference type="Proteomes" id="UP000309676"/>
    </source>
</evidence>
<dbReference type="OrthoDB" id="99887at2"/>
<gene>
    <name evidence="1" type="ORF">FE782_14160</name>
</gene>
<name>A0A5R9GEK3_9BACL</name>
<protein>
    <recommendedName>
        <fullName evidence="3">Beta-hexosaminidase bacterial type N-terminal domain-containing protein</fullName>
    </recommendedName>
</protein>
<proteinExistence type="predicted"/>
<organism evidence="1 2">
    <name type="scientific">Paenibacillus antri</name>
    <dbReference type="NCBI Taxonomy" id="2582848"/>
    <lineage>
        <taxon>Bacteria</taxon>
        <taxon>Bacillati</taxon>
        <taxon>Bacillota</taxon>
        <taxon>Bacilli</taxon>
        <taxon>Bacillales</taxon>
        <taxon>Paenibacillaceae</taxon>
        <taxon>Paenibacillus</taxon>
    </lineage>
</organism>
<sequence length="925" mass="104522">MRNATTEATKATKATIATISVSADAAPRLRFGAALIGKALREAGYDVEETAETWSISDYRRVEGPKLVVGDRRTNELIRELEQREVLLYHTAPPEGEGFYLARLPGDLYVVAGGGDTGALYGCQELAAVVAAHGALPDELAFGDAPVMKLRGPVVPLQLTKVEPPRRTYEYPITPGRFPWFYDKALWIEHLDRLLEYRCNVVYVWSGHPFSSLVRLPEYPEALEVTEDEFRLNVETFRWLAEECDRRGIWLVLKFYNIHIPLPFAEKHGLDLHQPKPLPLTSDYYIRSIAAFIRSFPNVGLMVCLGEALQGALYGVEWFNETILTGVNEGLKDLDRKELPPIIVRAHAIPSEKVMEAAIPKYANLFTEAKYNGESLTTYTPRGRWQDIHRHLSSLNSVHLFNVHILANLEPFRYGSPSFIQKCVQAAKYRLEANGIHLYPLFYWDWPYAPDKASPRLLQLERDWIWFAAWFRYAWNPDLDPRTERAYWIGKLAERYGSAEAGEAVLDAYEASGENAPRLLRRFGITEGNRQTMSLGMTMSQLTNPERYRPWAELWECQAPEGERLDVFVRRELAGEPHIGETPLDVIEAVERHAAKAERAIERARSSAASGRDEFERLAADIEAIGLMTRAYTHKVRAAIDILTYKALAAGDYASQAERLEAAVPHFRESLTQYRKLTELTERTYLYANSMQTPQRKVPFPDGEAYRHWKDCLPLYEAEFDVFLQRLESLRAGRLPTPVIESGRPIERYAPAAFVLHSPDAETYTLRKQSKLFTDADLLASNVAEELDGAIAIRFSCDAAIRDGVHLDIELKEPARILVGYFNSADPQWLKVPNLEENTHADDRGGLSPVLKNGVSVFFQPSVNIHAFLYEAGRHRLVFGQGAYLIAGIVKADQPLRARDVAGAGKAEDLDWLFEAADEAEASVR</sequence>
<comment type="caution">
    <text evidence="1">The sequence shown here is derived from an EMBL/GenBank/DDBJ whole genome shotgun (WGS) entry which is preliminary data.</text>
</comment>
<evidence type="ECO:0008006" key="3">
    <source>
        <dbReference type="Google" id="ProtNLM"/>
    </source>
</evidence>
<dbReference type="AlphaFoldDB" id="A0A5R9GEK3"/>
<dbReference type="Proteomes" id="UP000309676">
    <property type="component" value="Unassembled WGS sequence"/>
</dbReference>
<accession>A0A5R9GEK3</accession>
<keyword evidence="2" id="KW-1185">Reference proteome</keyword>
<reference evidence="1 2" key="1">
    <citation type="submission" date="2019-05" db="EMBL/GenBank/DDBJ databases">
        <authorList>
            <person name="Narsing Rao M.P."/>
            <person name="Li W.J."/>
        </authorList>
    </citation>
    <scope>NUCLEOTIDE SEQUENCE [LARGE SCALE GENOMIC DNA]</scope>
    <source>
        <strain evidence="1 2">SYSU_K30003</strain>
    </source>
</reference>